<dbReference type="Proteomes" id="UP001642464">
    <property type="component" value="Unassembled WGS sequence"/>
</dbReference>
<feature type="compositionally biased region" description="Basic and acidic residues" evidence="1">
    <location>
        <begin position="170"/>
        <end position="206"/>
    </location>
</feature>
<feature type="region of interest" description="Disordered" evidence="1">
    <location>
        <begin position="70"/>
        <end position="230"/>
    </location>
</feature>
<gene>
    <name evidence="2" type="ORF">SCF082_LOCUS34554</name>
</gene>
<evidence type="ECO:0000313" key="3">
    <source>
        <dbReference type="Proteomes" id="UP001642464"/>
    </source>
</evidence>
<feature type="compositionally biased region" description="Low complexity" evidence="1">
    <location>
        <begin position="102"/>
        <end position="116"/>
    </location>
</feature>
<feature type="region of interest" description="Disordered" evidence="1">
    <location>
        <begin position="1"/>
        <end position="43"/>
    </location>
</feature>
<dbReference type="EMBL" id="CAXAMM010031779">
    <property type="protein sequence ID" value="CAK9068710.1"/>
    <property type="molecule type" value="Genomic_DNA"/>
</dbReference>
<feature type="compositionally biased region" description="Polar residues" evidence="1">
    <location>
        <begin position="22"/>
        <end position="36"/>
    </location>
</feature>
<name>A0ABP0NY38_9DINO</name>
<organism evidence="2 3">
    <name type="scientific">Durusdinium trenchii</name>
    <dbReference type="NCBI Taxonomy" id="1381693"/>
    <lineage>
        <taxon>Eukaryota</taxon>
        <taxon>Sar</taxon>
        <taxon>Alveolata</taxon>
        <taxon>Dinophyceae</taxon>
        <taxon>Suessiales</taxon>
        <taxon>Symbiodiniaceae</taxon>
        <taxon>Durusdinium</taxon>
    </lineage>
</organism>
<feature type="compositionally biased region" description="Basic and acidic residues" evidence="1">
    <location>
        <begin position="81"/>
        <end position="96"/>
    </location>
</feature>
<sequence>MALQKVAEAKADKSSDTKDATAKSTAQLPRRLQSQALLEDPAGTEHLLKVKKSASSETMLYPVPEVKATAVKAKAQPNQPAKEEKGTTARAVRECLARSNTAEIAAVPAEEAVAIPEEIEEAPESKRKSRKTSKETPQAPAAAATSEKTPETEKKTTKRKTSTGTTEAPKALEKKAAEKKAPEKKAPEKKEKKTCEEPPKADEKKTSKGQPEVDPPEAEADDAESSSEDTQEILLKEQQVKAKREAHARFMRFRRFLSSPKTPAEIRAAGASAFRDHNKLHLLLEQWSSCSGVWRQSDFWIQLKSKKRHRKIGCRRWVTKAELVGKLGSQQAAQEIIECKMMDPQVRSEQVRANPDCHGKETEAGTAWVCLRTRYLDMQKIDL</sequence>
<evidence type="ECO:0000256" key="1">
    <source>
        <dbReference type="SAM" id="MobiDB-lite"/>
    </source>
</evidence>
<keyword evidence="3" id="KW-1185">Reference proteome</keyword>
<comment type="caution">
    <text evidence="2">The sequence shown here is derived from an EMBL/GenBank/DDBJ whole genome shotgun (WGS) entry which is preliminary data.</text>
</comment>
<feature type="compositionally biased region" description="Basic and acidic residues" evidence="1">
    <location>
        <begin position="7"/>
        <end position="21"/>
    </location>
</feature>
<proteinExistence type="predicted"/>
<feature type="compositionally biased region" description="Low complexity" evidence="1">
    <location>
        <begin position="135"/>
        <end position="147"/>
    </location>
</feature>
<accession>A0ABP0NY38</accession>
<protein>
    <submittedName>
        <fullName evidence="2">Uncharacterized protein</fullName>
    </submittedName>
</protein>
<evidence type="ECO:0000313" key="2">
    <source>
        <dbReference type="EMBL" id="CAK9068710.1"/>
    </source>
</evidence>
<feature type="compositionally biased region" description="Acidic residues" evidence="1">
    <location>
        <begin position="214"/>
        <end position="230"/>
    </location>
</feature>
<reference evidence="2 3" key="1">
    <citation type="submission" date="2024-02" db="EMBL/GenBank/DDBJ databases">
        <authorList>
            <person name="Chen Y."/>
            <person name="Shah S."/>
            <person name="Dougan E. K."/>
            <person name="Thang M."/>
            <person name="Chan C."/>
        </authorList>
    </citation>
    <scope>NUCLEOTIDE SEQUENCE [LARGE SCALE GENOMIC DNA]</scope>
</reference>